<dbReference type="Gene3D" id="3.30.360.10">
    <property type="entry name" value="Dihydrodipicolinate Reductase, domain 2"/>
    <property type="match status" value="1"/>
</dbReference>
<sequence>MIDEGVIGNILRVIWIEPWYRTEAYYKSASWRGTWKGEGGGVLMNQAPHTLDLLCSLVGLPTKVWGWTRTLRHSMECEDSAQAMFELANGSPGYFATNTIEAGQKATFKIIGERAAMEIEPTRLILTRFQPDSNEFMMTSPEMFASPQSEVETIEFSGTGDGHLDVYRDLQNAIATGKVPRTAGSDAVKALELANAIILSSYLEQPVTLPLDRAAYSELLQSLRAGNPPSKGQTA</sequence>
<reference evidence="2" key="1">
    <citation type="submission" date="2020-02" db="EMBL/GenBank/DDBJ databases">
        <authorList>
            <person name="Meier V. D."/>
        </authorList>
    </citation>
    <scope>NUCLEOTIDE SEQUENCE</scope>
    <source>
        <strain evidence="2">AVDCRST_MAG93</strain>
    </source>
</reference>
<protein>
    <submittedName>
        <fullName evidence="2">Gluconokinase / oxidoreductase domain</fullName>
        <ecNumber evidence="2">2.7.1.12</ecNumber>
    </submittedName>
</protein>
<dbReference type="Pfam" id="PF22725">
    <property type="entry name" value="GFO_IDH_MocA_C3"/>
    <property type="match status" value="1"/>
</dbReference>
<dbReference type="SUPFAM" id="SSF55347">
    <property type="entry name" value="Glyceraldehyde-3-phosphate dehydrogenase-like, C-terminal domain"/>
    <property type="match status" value="1"/>
</dbReference>
<feature type="domain" description="GFO/IDH/MocA-like oxidoreductase" evidence="1">
    <location>
        <begin position="1"/>
        <end position="117"/>
    </location>
</feature>
<keyword evidence="2" id="KW-0808">Transferase</keyword>
<dbReference type="GO" id="GO:0046316">
    <property type="term" value="F:gluconokinase activity"/>
    <property type="evidence" value="ECO:0007669"/>
    <property type="project" value="UniProtKB-EC"/>
</dbReference>
<dbReference type="InterPro" id="IPR052515">
    <property type="entry name" value="Gfo/Idh/MocA_Oxidoreductase"/>
</dbReference>
<name>A0A6J4LDQ0_9CHLR</name>
<dbReference type="EC" id="2.7.1.12" evidence="2"/>
<accession>A0A6J4LDQ0</accession>
<evidence type="ECO:0000313" key="2">
    <source>
        <dbReference type="EMBL" id="CAA9330863.1"/>
    </source>
</evidence>
<keyword evidence="2" id="KW-0418">Kinase</keyword>
<organism evidence="2">
    <name type="scientific">uncultured Chloroflexia bacterium</name>
    <dbReference type="NCBI Taxonomy" id="1672391"/>
    <lineage>
        <taxon>Bacteria</taxon>
        <taxon>Bacillati</taxon>
        <taxon>Chloroflexota</taxon>
        <taxon>Chloroflexia</taxon>
        <taxon>environmental samples</taxon>
    </lineage>
</organism>
<dbReference type="PANTHER" id="PTHR43249:SF1">
    <property type="entry name" value="D-GLUCOSIDE 3-DEHYDROGENASE"/>
    <property type="match status" value="1"/>
</dbReference>
<dbReference type="EMBL" id="CADCTR010002082">
    <property type="protein sequence ID" value="CAA9330863.1"/>
    <property type="molecule type" value="Genomic_DNA"/>
</dbReference>
<proteinExistence type="predicted"/>
<evidence type="ECO:0000259" key="1">
    <source>
        <dbReference type="Pfam" id="PF22725"/>
    </source>
</evidence>
<dbReference type="PANTHER" id="PTHR43249">
    <property type="entry name" value="UDP-N-ACETYL-2-AMINO-2-DEOXY-D-GLUCURONATE OXIDASE"/>
    <property type="match status" value="1"/>
</dbReference>
<dbReference type="AlphaFoldDB" id="A0A6J4LDQ0"/>
<gene>
    <name evidence="2" type="ORF">AVDCRST_MAG93-6184</name>
</gene>
<dbReference type="InterPro" id="IPR055170">
    <property type="entry name" value="GFO_IDH_MocA-like_dom"/>
</dbReference>